<dbReference type="Proteomes" id="UP001432046">
    <property type="component" value="Chromosome"/>
</dbReference>
<organism evidence="1 2">
    <name type="scientific">Bradyrhizobium septentrionale</name>
    <dbReference type="NCBI Taxonomy" id="1404411"/>
    <lineage>
        <taxon>Bacteria</taxon>
        <taxon>Pseudomonadati</taxon>
        <taxon>Pseudomonadota</taxon>
        <taxon>Alphaproteobacteria</taxon>
        <taxon>Hyphomicrobiales</taxon>
        <taxon>Nitrobacteraceae</taxon>
        <taxon>Bradyrhizobium</taxon>
    </lineage>
</organism>
<name>A0ABZ2P201_9BRAD</name>
<dbReference type="RefSeq" id="WP_338692206.1">
    <property type="nucleotide sequence ID" value="NZ_CP147708.1"/>
</dbReference>
<sequence>MPVDQATIEAERAIDEAFASSSLLALPSNQAMWTILAVNEDIFLKMHTERPHEEMHMVSDRLLNSLTHPLRACMRRWKDSRRPVRRSYVSDDYGHAWQWLKQAENYDQFCTIFPLWHRKKLKLSVEGKRLLIEPAHEDDKTYEAYNRLIRKEGRDDPVLEQPPAELFKLLRDRTKLKETWFRLKFDREVVSRLVDFHREPTSRRFTLPDHWRFLNFSLKEFRTVMVTLQSMMHGWYLVRTMVANGRMKGLGYPSSVWLLERDDLTSQLAEYTGVSHKSLNAILDLVTFGSSGILNPDIATQPLIDLGNNQIALAPFVFLNLNVERNLCTLLNQIKEERDHYSRLVDMKEDALVGEIRDFLTDTGFEVISGRLQSTDVDCAIIDRRNRCCLCLELKWFIEPAEIREIGDRTKDLKKGVEQAKHLNDLFRTHDPRLEQLFRIDASYDFLSAVGSVNWIGMGDVQDPAIPIVKVWHLMGELKEKGLPFIMDWLRQRDYLPKVGQDFSVASLPIKVGDWSADWYGIMAPDPES</sequence>
<dbReference type="EMBL" id="CP147711">
    <property type="protein sequence ID" value="WXC81173.1"/>
    <property type="molecule type" value="Genomic_DNA"/>
</dbReference>
<proteinExistence type="predicted"/>
<reference evidence="1" key="1">
    <citation type="journal article" date="2021" name="Int. J. Syst. Evol. Microbiol.">
        <title>Bradyrhizobium septentrionale sp. nov. (sv. septentrionale) and Bradyrhizobium quebecense sp. nov. (sv. septentrionale) associated with legumes native to Canada possess rearranged symbiosis genes and numerous insertion sequences.</title>
        <authorList>
            <person name="Bromfield E.S.P."/>
            <person name="Cloutier S."/>
        </authorList>
    </citation>
    <scope>NUCLEOTIDE SEQUENCE</scope>
    <source>
        <strain evidence="1">5S5</strain>
    </source>
</reference>
<keyword evidence="2" id="KW-1185">Reference proteome</keyword>
<evidence type="ECO:0000313" key="2">
    <source>
        <dbReference type="Proteomes" id="UP001432046"/>
    </source>
</evidence>
<evidence type="ECO:0000313" key="1">
    <source>
        <dbReference type="EMBL" id="WXC81173.1"/>
    </source>
</evidence>
<accession>A0ABZ2P201</accession>
<evidence type="ECO:0008006" key="3">
    <source>
        <dbReference type="Google" id="ProtNLM"/>
    </source>
</evidence>
<reference evidence="1" key="2">
    <citation type="submission" date="2024-03" db="EMBL/GenBank/DDBJ databases">
        <authorList>
            <person name="Bromfield E.S.P."/>
            <person name="Cloutier S."/>
        </authorList>
    </citation>
    <scope>NUCLEOTIDE SEQUENCE</scope>
    <source>
        <strain evidence="1">5S5</strain>
    </source>
</reference>
<gene>
    <name evidence="1" type="ORF">WDK88_05935</name>
</gene>
<protein>
    <recommendedName>
        <fullName evidence="3">NERD domain-containing protein</fullName>
    </recommendedName>
</protein>